<evidence type="ECO:0000313" key="11">
    <source>
        <dbReference type="EMBL" id="RUT00275.1"/>
    </source>
</evidence>
<keyword evidence="12" id="KW-1185">Reference proteome</keyword>
<dbReference type="RefSeq" id="WP_106167485.1">
    <property type="nucleotide sequence ID" value="NZ_JAVKZF010000004.1"/>
</dbReference>
<feature type="transmembrane region" description="Helical" evidence="10">
    <location>
        <begin position="17"/>
        <end position="35"/>
    </location>
</feature>
<reference evidence="11 12" key="1">
    <citation type="journal article" date="2019" name="Genome Biol. Evol.">
        <title>Day and night: Metabolic profiles and evolutionary relationships of six axenic non-marine cyanobacteria.</title>
        <authorList>
            <person name="Will S.E."/>
            <person name="Henke P."/>
            <person name="Boedeker C."/>
            <person name="Huang S."/>
            <person name="Brinkmann H."/>
            <person name="Rohde M."/>
            <person name="Jarek M."/>
            <person name="Friedl T."/>
            <person name="Seufert S."/>
            <person name="Schumacher M."/>
            <person name="Overmann J."/>
            <person name="Neumann-Schaal M."/>
            <person name="Petersen J."/>
        </authorList>
    </citation>
    <scope>NUCLEOTIDE SEQUENCE [LARGE SCALE GENOMIC DNA]</scope>
    <source>
        <strain evidence="11 12">SAG 39.79</strain>
    </source>
</reference>
<evidence type="ECO:0000256" key="3">
    <source>
        <dbReference type="ARBA" id="ARBA00022475"/>
    </source>
</evidence>
<feature type="transmembrane region" description="Helical" evidence="10">
    <location>
        <begin position="361"/>
        <end position="394"/>
    </location>
</feature>
<evidence type="ECO:0000256" key="8">
    <source>
        <dbReference type="ARBA" id="ARBA00035655"/>
    </source>
</evidence>
<keyword evidence="2" id="KW-0813">Transport</keyword>
<evidence type="ECO:0000256" key="10">
    <source>
        <dbReference type="SAM" id="Phobius"/>
    </source>
</evidence>
<evidence type="ECO:0000256" key="1">
    <source>
        <dbReference type="ARBA" id="ARBA00004429"/>
    </source>
</evidence>
<evidence type="ECO:0000256" key="6">
    <source>
        <dbReference type="ARBA" id="ARBA00022989"/>
    </source>
</evidence>
<dbReference type="InterPro" id="IPR007272">
    <property type="entry name" value="Sulf_transp_TsuA/YedE"/>
</dbReference>
<proteinExistence type="inferred from homology"/>
<dbReference type="PANTHER" id="PTHR30574">
    <property type="entry name" value="INNER MEMBRANE PROTEIN YEDE"/>
    <property type="match status" value="1"/>
</dbReference>
<dbReference type="Proteomes" id="UP000282574">
    <property type="component" value="Unassembled WGS sequence"/>
</dbReference>
<feature type="transmembrane region" description="Helical" evidence="10">
    <location>
        <begin position="41"/>
        <end position="60"/>
    </location>
</feature>
<feature type="transmembrane region" description="Helical" evidence="10">
    <location>
        <begin position="183"/>
        <end position="206"/>
    </location>
</feature>
<evidence type="ECO:0000256" key="4">
    <source>
        <dbReference type="ARBA" id="ARBA00022519"/>
    </source>
</evidence>
<evidence type="ECO:0000313" key="12">
    <source>
        <dbReference type="Proteomes" id="UP000282574"/>
    </source>
</evidence>
<feature type="transmembrane region" description="Helical" evidence="10">
    <location>
        <begin position="107"/>
        <end position="125"/>
    </location>
</feature>
<keyword evidence="4" id="KW-0997">Cell inner membrane</keyword>
<gene>
    <name evidence="11" type="ORF">DSM107010_68400</name>
</gene>
<feature type="compositionally biased region" description="Polar residues" evidence="9">
    <location>
        <begin position="226"/>
        <end position="242"/>
    </location>
</feature>
<feature type="transmembrane region" description="Helical" evidence="10">
    <location>
        <begin position="137"/>
        <end position="163"/>
    </location>
</feature>
<dbReference type="EMBL" id="RSCK01000150">
    <property type="protein sequence ID" value="RUT00275.1"/>
    <property type="molecule type" value="Genomic_DNA"/>
</dbReference>
<organism evidence="11 12">
    <name type="scientific">Chroococcidiopsis cubana SAG 39.79</name>
    <dbReference type="NCBI Taxonomy" id="388085"/>
    <lineage>
        <taxon>Bacteria</taxon>
        <taxon>Bacillati</taxon>
        <taxon>Cyanobacteriota</taxon>
        <taxon>Cyanophyceae</taxon>
        <taxon>Chroococcidiopsidales</taxon>
        <taxon>Chroococcidiopsidaceae</taxon>
        <taxon>Chroococcidiopsis</taxon>
    </lineage>
</organism>
<evidence type="ECO:0000256" key="7">
    <source>
        <dbReference type="ARBA" id="ARBA00023136"/>
    </source>
</evidence>
<feature type="region of interest" description="Disordered" evidence="9">
    <location>
        <begin position="216"/>
        <end position="244"/>
    </location>
</feature>
<protein>
    <submittedName>
        <fullName evidence="11">Membrane protein</fullName>
    </submittedName>
</protein>
<evidence type="ECO:0000256" key="9">
    <source>
        <dbReference type="SAM" id="MobiDB-lite"/>
    </source>
</evidence>
<feature type="transmembrane region" description="Helical" evidence="10">
    <location>
        <begin position="80"/>
        <end position="101"/>
    </location>
</feature>
<evidence type="ECO:0000256" key="5">
    <source>
        <dbReference type="ARBA" id="ARBA00022692"/>
    </source>
</evidence>
<feature type="transmembrane region" description="Helical" evidence="10">
    <location>
        <begin position="400"/>
        <end position="417"/>
    </location>
</feature>
<dbReference type="Pfam" id="PF04143">
    <property type="entry name" value="Sulf_transp"/>
    <property type="match status" value="1"/>
</dbReference>
<feature type="transmembrane region" description="Helical" evidence="10">
    <location>
        <begin position="334"/>
        <end position="354"/>
    </location>
</feature>
<evidence type="ECO:0000256" key="2">
    <source>
        <dbReference type="ARBA" id="ARBA00022448"/>
    </source>
</evidence>
<dbReference type="PANTHER" id="PTHR30574:SF1">
    <property type="entry name" value="SULPHUR TRANSPORT DOMAIN-CONTAINING PROTEIN"/>
    <property type="match status" value="1"/>
</dbReference>
<keyword evidence="6 10" id="KW-1133">Transmembrane helix</keyword>
<comment type="similarity">
    <text evidence="8">Belongs to the TsuA/YedE (TC 9.B.102) family.</text>
</comment>
<sequence>MISSQLLTARPQPQKQVVAIALVLFATGAVALSAYGWRQSILFLVGGLLGISLYHSRFGFASAYRKLFVSRDVRGMYAQLAMLAIATVLFVPVLATGAVFGQEVQGAVAPVGIQGAIGAFLFGIGMQLGGGCGCGTLYTIGSGSLSMLLTLITFCVGAFWASLTRQLWAGLPATPAVSLGQTWGWVGAVCLQLVLFLLLAGCLWWWSSRGRGEEESQKSKVESQKLNSSIQNPKSKIQNSPDSRPCTGAQLCAPTNSLIYGPWSLLMGAVALAVLNWLTLLLSGQPWRVTWGFAVWSAQLASALGWNPGTSPFWSNGAGQQALSQSIFADVSSVMNFGIILGAVLAAGLAGRLVPKAQFSWSALAATGLGGLIMGYGAFIAFGCNVSAFFGGIASTSLHGWVWIASALLGTAIGIRLRPLFRLSN</sequence>
<name>A0AB37U9L4_9CYAN</name>
<keyword evidence="3" id="KW-1003">Cell membrane</keyword>
<keyword evidence="5 10" id="KW-0812">Transmembrane</keyword>
<dbReference type="GO" id="GO:0005886">
    <property type="term" value="C:plasma membrane"/>
    <property type="evidence" value="ECO:0007669"/>
    <property type="project" value="UniProtKB-SubCell"/>
</dbReference>
<feature type="transmembrane region" description="Helical" evidence="10">
    <location>
        <begin position="263"/>
        <end position="282"/>
    </location>
</feature>
<comment type="caution">
    <text evidence="11">The sequence shown here is derived from an EMBL/GenBank/DDBJ whole genome shotgun (WGS) entry which is preliminary data.</text>
</comment>
<accession>A0AB37U9L4</accession>
<comment type="subcellular location">
    <subcellularLocation>
        <location evidence="1">Cell inner membrane</location>
        <topology evidence="1">Multi-pass membrane protein</topology>
    </subcellularLocation>
</comment>
<dbReference type="AlphaFoldDB" id="A0AB37U9L4"/>
<keyword evidence="7 10" id="KW-0472">Membrane</keyword>